<evidence type="ECO:0000256" key="1">
    <source>
        <dbReference type="ARBA" id="ARBA00005188"/>
    </source>
</evidence>
<evidence type="ECO:0000259" key="9">
    <source>
        <dbReference type="PROSITE" id="PS50263"/>
    </source>
</evidence>
<dbReference type="Gene3D" id="3.40.50.620">
    <property type="entry name" value="HUPs"/>
    <property type="match status" value="1"/>
</dbReference>
<dbReference type="NCBIfam" id="TIGR00552">
    <property type="entry name" value="nadE"/>
    <property type="match status" value="1"/>
</dbReference>
<dbReference type="InterPro" id="IPR003010">
    <property type="entry name" value="C-N_Hydrolase"/>
</dbReference>
<dbReference type="EMBL" id="JANBTW010000073">
    <property type="protein sequence ID" value="KAJ2673064.1"/>
    <property type="molecule type" value="Genomic_DNA"/>
</dbReference>
<keyword evidence="6 8" id="KW-0520">NAD</keyword>
<dbReference type="PIRSF" id="PIRSF006630">
    <property type="entry name" value="NADS_GAT"/>
    <property type="match status" value="1"/>
</dbReference>
<dbReference type="InterPro" id="IPR014729">
    <property type="entry name" value="Rossmann-like_a/b/a_fold"/>
</dbReference>
<dbReference type="HAMAP" id="MF_02090">
    <property type="entry name" value="NadE_glutamine_dep"/>
    <property type="match status" value="1"/>
</dbReference>
<dbReference type="AlphaFoldDB" id="A0A9W8G5T5"/>
<dbReference type="OrthoDB" id="2020662at2759"/>
<dbReference type="InterPro" id="IPR014445">
    <property type="entry name" value="Gln-dep_NAD_synthase"/>
</dbReference>
<evidence type="ECO:0000313" key="11">
    <source>
        <dbReference type="Proteomes" id="UP001151518"/>
    </source>
</evidence>
<comment type="pathway">
    <text evidence="1 8">Cofactor biosynthesis; NAD(+) biosynthesis; NAD(+) from deamido-NAD(+) (L-Gln route): step 1/1.</text>
</comment>
<keyword evidence="3 8" id="KW-0436">Ligase</keyword>
<gene>
    <name evidence="10" type="primary">QNS1</name>
    <name evidence="10" type="ORF">GGI25_004879</name>
</gene>
<dbReference type="PANTHER" id="PTHR23090">
    <property type="entry name" value="NH 3 /GLUTAMINE-DEPENDENT NAD + SYNTHETASE"/>
    <property type="match status" value="1"/>
</dbReference>
<dbReference type="SUPFAM" id="SSF56317">
    <property type="entry name" value="Carbon-nitrogen hydrolase"/>
    <property type="match status" value="1"/>
</dbReference>
<dbReference type="PROSITE" id="PS50263">
    <property type="entry name" value="CN_HYDROLASE"/>
    <property type="match status" value="1"/>
</dbReference>
<dbReference type="FunFam" id="3.40.50.620:FF:000036">
    <property type="entry name" value="Glutamine-dependent NAD(+) synthetase"/>
    <property type="match status" value="1"/>
</dbReference>
<dbReference type="PANTHER" id="PTHR23090:SF9">
    <property type="entry name" value="GLUTAMINE-DEPENDENT NAD(+) SYNTHETASE"/>
    <property type="match status" value="1"/>
</dbReference>
<dbReference type="GO" id="GO:0005524">
    <property type="term" value="F:ATP binding"/>
    <property type="evidence" value="ECO:0007669"/>
    <property type="project" value="UniProtKB-UniRule"/>
</dbReference>
<proteinExistence type="inferred from homology"/>
<evidence type="ECO:0000256" key="3">
    <source>
        <dbReference type="ARBA" id="ARBA00022598"/>
    </source>
</evidence>
<dbReference type="InterPro" id="IPR022310">
    <property type="entry name" value="NAD/GMP_synthase"/>
</dbReference>
<dbReference type="GO" id="GO:0003952">
    <property type="term" value="F:NAD+ synthase (glutamine-hydrolyzing) activity"/>
    <property type="evidence" value="ECO:0007669"/>
    <property type="project" value="UniProtKB-UniRule"/>
</dbReference>
<dbReference type="GO" id="GO:0004359">
    <property type="term" value="F:glutaminase activity"/>
    <property type="evidence" value="ECO:0007669"/>
    <property type="project" value="InterPro"/>
</dbReference>
<keyword evidence="4 8" id="KW-0547">Nucleotide-binding</keyword>
<evidence type="ECO:0000256" key="2">
    <source>
        <dbReference type="ARBA" id="ARBA00007145"/>
    </source>
</evidence>
<reference evidence="10" key="1">
    <citation type="submission" date="2022-07" db="EMBL/GenBank/DDBJ databases">
        <title>Phylogenomic reconstructions and comparative analyses of Kickxellomycotina fungi.</title>
        <authorList>
            <person name="Reynolds N.K."/>
            <person name="Stajich J.E."/>
            <person name="Barry K."/>
            <person name="Grigoriev I.V."/>
            <person name="Crous P."/>
            <person name="Smith M.E."/>
        </authorList>
    </citation>
    <scope>NUCLEOTIDE SEQUENCE</scope>
    <source>
        <strain evidence="10">NRRL 3115</strain>
    </source>
</reference>
<dbReference type="GO" id="GO:0005737">
    <property type="term" value="C:cytoplasm"/>
    <property type="evidence" value="ECO:0007669"/>
    <property type="project" value="InterPro"/>
</dbReference>
<evidence type="ECO:0000256" key="7">
    <source>
        <dbReference type="ARBA" id="ARBA00052340"/>
    </source>
</evidence>
<comment type="catalytic activity">
    <reaction evidence="7 8">
        <text>deamido-NAD(+) + L-glutamine + ATP + H2O = L-glutamate + AMP + diphosphate + NAD(+) + H(+)</text>
        <dbReference type="Rhea" id="RHEA:24384"/>
        <dbReference type="ChEBI" id="CHEBI:15377"/>
        <dbReference type="ChEBI" id="CHEBI:15378"/>
        <dbReference type="ChEBI" id="CHEBI:29985"/>
        <dbReference type="ChEBI" id="CHEBI:30616"/>
        <dbReference type="ChEBI" id="CHEBI:33019"/>
        <dbReference type="ChEBI" id="CHEBI:57540"/>
        <dbReference type="ChEBI" id="CHEBI:58359"/>
        <dbReference type="ChEBI" id="CHEBI:58437"/>
        <dbReference type="ChEBI" id="CHEBI:456215"/>
        <dbReference type="EC" id="6.3.5.1"/>
    </reaction>
</comment>
<dbReference type="FunFam" id="3.60.110.10:FF:000003">
    <property type="entry name" value="Glutamine-dependent NAD(+) synthetase"/>
    <property type="match status" value="1"/>
</dbReference>
<name>A0A9W8G5T5_9FUNG</name>
<dbReference type="Pfam" id="PF00795">
    <property type="entry name" value="CN_hydrolase"/>
    <property type="match status" value="1"/>
</dbReference>
<comment type="caution">
    <text evidence="10">The sequence shown here is derived from an EMBL/GenBank/DDBJ whole genome shotgun (WGS) entry which is preliminary data.</text>
</comment>
<dbReference type="EC" id="6.3.5.1" evidence="8"/>
<evidence type="ECO:0000256" key="5">
    <source>
        <dbReference type="ARBA" id="ARBA00022840"/>
    </source>
</evidence>
<organism evidence="10 11">
    <name type="scientific">Coemansia spiralis</name>
    <dbReference type="NCBI Taxonomy" id="417178"/>
    <lineage>
        <taxon>Eukaryota</taxon>
        <taxon>Fungi</taxon>
        <taxon>Fungi incertae sedis</taxon>
        <taxon>Zoopagomycota</taxon>
        <taxon>Kickxellomycotina</taxon>
        <taxon>Kickxellomycetes</taxon>
        <taxon>Kickxellales</taxon>
        <taxon>Kickxellaceae</taxon>
        <taxon>Coemansia</taxon>
    </lineage>
</organism>
<dbReference type="CDD" id="cd00553">
    <property type="entry name" value="NAD_synthase"/>
    <property type="match status" value="1"/>
</dbReference>
<dbReference type="SUPFAM" id="SSF52402">
    <property type="entry name" value="Adenine nucleotide alpha hydrolases-like"/>
    <property type="match status" value="1"/>
</dbReference>
<dbReference type="Proteomes" id="UP001151518">
    <property type="component" value="Unassembled WGS sequence"/>
</dbReference>
<feature type="domain" description="CN hydrolase" evidence="9">
    <location>
        <begin position="5"/>
        <end position="273"/>
    </location>
</feature>
<comment type="similarity">
    <text evidence="2 8">In the C-terminal section; belongs to the NAD synthetase family.</text>
</comment>
<evidence type="ECO:0000256" key="4">
    <source>
        <dbReference type="ARBA" id="ARBA00022741"/>
    </source>
</evidence>
<evidence type="ECO:0000256" key="8">
    <source>
        <dbReference type="PIRNR" id="PIRNR006630"/>
    </source>
</evidence>
<accession>A0A9W8G5T5</accession>
<evidence type="ECO:0000313" key="10">
    <source>
        <dbReference type="EMBL" id="KAJ2673064.1"/>
    </source>
</evidence>
<dbReference type="InterPro" id="IPR036526">
    <property type="entry name" value="C-N_Hydrolase_sf"/>
</dbReference>
<protein>
    <recommendedName>
        <fullName evidence="8">Glutamine-dependent NAD(+) synthetase</fullName>
        <ecNumber evidence="8">6.3.5.1</ecNumber>
    </recommendedName>
    <alternativeName>
        <fullName evidence="8">NAD(+) synthase [glutamine-hydrolyzing]</fullName>
    </alternativeName>
</protein>
<dbReference type="Gene3D" id="3.60.110.10">
    <property type="entry name" value="Carbon-nitrogen hydrolase"/>
    <property type="match status" value="1"/>
</dbReference>
<evidence type="ECO:0000256" key="6">
    <source>
        <dbReference type="ARBA" id="ARBA00023027"/>
    </source>
</evidence>
<sequence>MVHYTTVATCTLNQWALDFEGNYQRIRESIQRAKAAKAKLRIGPELEIPGYGCYDHFLESDTVQHSWDVLSRLLEDRTLDDILIDTGMPILHRNTRYNCRVLFLNGKIILIRPKKYLANDGNYREHRWFTMWCQPPEEFPLPRSVSRVTGQKTVPIGDCLVDTLDSCIGVELCEELFTPESPHIAMSLDGAEIIINSSGSHHELRKLRRRVELIREATLKCGGIYLYSNQRGCDGDRLYYDGSGMVLINGQLLAQARQFAIEDIEVTTATVDLSSVRSFRASIMSRSMQAARGKRYPRVRVDFSLSAELATVDYLGAVPTRQMEPQFHTPEEEVNLGPACWLWDYLRRSGQGGYFLPLSGGIDSCATAIIVHSMCRLVVDACKGGDQQAIADVRRCTGSEPPGTPQELAREIFYTAYMGTENSTAETRARARELALAIGSYHVDLRIDTAVAAIVGLFTLLTGLVPQYEVRGGSSRENLALQNIQARLRMLLSYLLAALLPWARQKPKSLLVLASANVDESLRGYFTKYDCSSADLNPIGSISKTDLRKYIEWAGGQMGLPTRGFLDATPSAELVPHAPGFVQTDESEMQMTYAELGEFGRLRKINRCGPFSMFVKLVHLWHKELTPREVGDKVKRFFFYYAVNRHKMTTVTPAYHAETYSPDDNRFDLRPFLYNTGWSWQFRCIDEAVAKIEQISTEE</sequence>
<dbReference type="InterPro" id="IPR003694">
    <property type="entry name" value="NAD_synthase"/>
</dbReference>
<keyword evidence="5 8" id="KW-0067">ATP-binding</keyword>
<dbReference type="GO" id="GO:0009435">
    <property type="term" value="P:NAD+ biosynthetic process"/>
    <property type="evidence" value="ECO:0007669"/>
    <property type="project" value="UniProtKB-UniRule"/>
</dbReference>
<dbReference type="Pfam" id="PF02540">
    <property type="entry name" value="NAD_synthase"/>
    <property type="match status" value="1"/>
</dbReference>
<dbReference type="CDD" id="cd07570">
    <property type="entry name" value="GAT_Gln-NAD-synth"/>
    <property type="match status" value="1"/>
</dbReference>